<comment type="caution">
    <text evidence="6">The sequence shown here is derived from an EMBL/GenBank/DDBJ whole genome shotgun (WGS) entry which is preliminary data.</text>
</comment>
<dbReference type="Gene3D" id="3.10.105.10">
    <property type="entry name" value="Dipeptide-binding Protein, Domain 3"/>
    <property type="match status" value="1"/>
</dbReference>
<dbReference type="InterPro" id="IPR039424">
    <property type="entry name" value="SBP_5"/>
</dbReference>
<dbReference type="PANTHER" id="PTHR30290:SF9">
    <property type="entry name" value="OLIGOPEPTIDE-BINDING PROTEIN APPA"/>
    <property type="match status" value="1"/>
</dbReference>
<dbReference type="Gene3D" id="3.40.190.10">
    <property type="entry name" value="Periplasmic binding protein-like II"/>
    <property type="match status" value="1"/>
</dbReference>
<dbReference type="PANTHER" id="PTHR30290">
    <property type="entry name" value="PERIPLASMIC BINDING COMPONENT OF ABC TRANSPORTER"/>
    <property type="match status" value="1"/>
</dbReference>
<dbReference type="GO" id="GO:1904680">
    <property type="term" value="F:peptide transmembrane transporter activity"/>
    <property type="evidence" value="ECO:0007669"/>
    <property type="project" value="TreeGrafter"/>
</dbReference>
<feature type="signal peptide" evidence="4">
    <location>
        <begin position="1"/>
        <end position="33"/>
    </location>
</feature>
<evidence type="ECO:0000313" key="7">
    <source>
        <dbReference type="Proteomes" id="UP000005710"/>
    </source>
</evidence>
<evidence type="ECO:0000259" key="5">
    <source>
        <dbReference type="Pfam" id="PF00496"/>
    </source>
</evidence>
<dbReference type="GO" id="GO:0015833">
    <property type="term" value="P:peptide transport"/>
    <property type="evidence" value="ECO:0007669"/>
    <property type="project" value="TreeGrafter"/>
</dbReference>
<dbReference type="Gene3D" id="3.90.76.10">
    <property type="entry name" value="Dipeptide-binding Protein, Domain 1"/>
    <property type="match status" value="1"/>
</dbReference>
<reference evidence="6" key="1">
    <citation type="submission" date="2010-10" db="EMBL/GenBank/DDBJ databases">
        <authorList>
            <consortium name="US DOE Joint Genome Institute (JGI-PGF)"/>
            <person name="Lucas S."/>
            <person name="Copeland A."/>
            <person name="Lapidus A."/>
            <person name="Bruce D."/>
            <person name="Goodwin L."/>
            <person name="Pitluck S."/>
            <person name="Kyrpides N."/>
            <person name="Mavromatis K."/>
            <person name="Detter J.C."/>
            <person name="Han C."/>
            <person name="Land M."/>
            <person name="Hauser L."/>
            <person name="Markowitz V."/>
            <person name="Cheng J.-F."/>
            <person name="Hugenholtz P."/>
            <person name="Woyke T."/>
            <person name="Wu D."/>
            <person name="Pukall R."/>
            <person name="Wahrenburg C."/>
            <person name="Brambilla E."/>
            <person name="Klenk H.-P."/>
            <person name="Eisen J.A."/>
        </authorList>
    </citation>
    <scope>NUCLEOTIDE SEQUENCE [LARGE SCALE GENOMIC DNA]</scope>
    <source>
        <strain evidence="6">DSM 13965</strain>
    </source>
</reference>
<dbReference type="AlphaFoldDB" id="K6Q3U5"/>
<evidence type="ECO:0000256" key="4">
    <source>
        <dbReference type="SAM" id="SignalP"/>
    </source>
</evidence>
<keyword evidence="2" id="KW-0813">Transport</keyword>
<evidence type="ECO:0000256" key="1">
    <source>
        <dbReference type="ARBA" id="ARBA00005695"/>
    </source>
</evidence>
<dbReference type="GO" id="GO:0043190">
    <property type="term" value="C:ATP-binding cassette (ABC) transporter complex"/>
    <property type="evidence" value="ECO:0007669"/>
    <property type="project" value="InterPro"/>
</dbReference>
<dbReference type="STRING" id="867903.ThesuDRAFT_01539"/>
<feature type="chain" id="PRO_5039579222" evidence="4">
    <location>
        <begin position="34"/>
        <end position="535"/>
    </location>
</feature>
<sequence>MMQQASTRRSALRIAVGLMLVAALLLSACGSGSGGGTAGSETPAAQGPNPASERGNHLVVAQAQDPGNWDPIDTFFVAWASVMNNVFEGLVFRGPDLKLQPGLATEWKWIDEDTLQFKLRQGVTFHNGEPFNADAVVFTFERLLGEEGAKGPQQGNYASIDRVEKVDDYTVNFHMKTKDPVILTKLAGYGAVIVPPRYLKEHGDEYFDKHPVGTGPYKVVEYKQDDHITLERFADYWRGQPKIEKITYRFIPEEATRIAELTTGRVDIAVISPSQVDNVKNSAFLEIVTADSPTVYGLRFDVSKDPVDDVRVRRAIAQAIDAQAIIDTILNGYGKRISTFQSSLSFGNDPSLEPYPYDPEAAKKLLQEAGVQPGTKLTLSYIGTATVFGEIAQAVQSYLKNVGLEVELKTYETNTYYNDIIPNAQAGHLYQEGWGGWTLDFDNTAYLLYGKGQFWNPTFYDEEVQRLLEAERSTYDQDKRLEIFKQLDRRLYELVPTVPLYQDVTVWAVNRRVQDFVPPPDTRYWFFETSIASDQ</sequence>
<dbReference type="Proteomes" id="UP000005710">
    <property type="component" value="Unassembled WGS sequence"/>
</dbReference>
<dbReference type="eggNOG" id="COG0747">
    <property type="taxonomic scope" value="Bacteria"/>
</dbReference>
<proteinExistence type="inferred from homology"/>
<dbReference type="InterPro" id="IPR030678">
    <property type="entry name" value="Peptide/Ni-bd"/>
</dbReference>
<dbReference type="InterPro" id="IPR000914">
    <property type="entry name" value="SBP_5_dom"/>
</dbReference>
<comment type="similarity">
    <text evidence="1">Belongs to the bacterial solute-binding protein 5 family.</text>
</comment>
<gene>
    <name evidence="6" type="ORF">ThesuDRAFT_01539</name>
</gene>
<organism evidence="6 7">
    <name type="scientific">Thermaerobacter subterraneus DSM 13965</name>
    <dbReference type="NCBI Taxonomy" id="867903"/>
    <lineage>
        <taxon>Bacteria</taxon>
        <taxon>Bacillati</taxon>
        <taxon>Bacillota</taxon>
        <taxon>Clostridia</taxon>
        <taxon>Eubacteriales</taxon>
        <taxon>Clostridiales Family XVII. Incertae Sedis</taxon>
        <taxon>Thermaerobacter</taxon>
    </lineage>
</organism>
<accession>K6Q3U5</accession>
<reference evidence="6" key="2">
    <citation type="submission" date="2012-10" db="EMBL/GenBank/DDBJ databases">
        <title>Improved high-quality draft of Thermaerobacter subterraneus C21, DSM 13965.</title>
        <authorList>
            <consortium name="DOE Joint Genome Institute"/>
            <person name="Eisen J."/>
            <person name="Huntemann M."/>
            <person name="Wei C.-L."/>
            <person name="Han J."/>
            <person name="Detter J.C."/>
            <person name="Han C."/>
            <person name="Tapia R."/>
            <person name="Chen A."/>
            <person name="Kyrpides N."/>
            <person name="Mavromatis K."/>
            <person name="Markowitz V."/>
            <person name="Szeto E."/>
            <person name="Ivanova N."/>
            <person name="Mikhailova N."/>
            <person name="Ovchinnikova G."/>
            <person name="Pagani I."/>
            <person name="Pati A."/>
            <person name="Goodwin L."/>
            <person name="Nordberg H.P."/>
            <person name="Cantor M.N."/>
            <person name="Hua S.X."/>
            <person name="Woyke T."/>
            <person name="Eisen J."/>
            <person name="Klenk H.-P."/>
        </authorList>
    </citation>
    <scope>NUCLEOTIDE SEQUENCE [LARGE SCALE GENOMIC DNA]</scope>
    <source>
        <strain evidence="6">DSM 13965</strain>
    </source>
</reference>
<evidence type="ECO:0000256" key="3">
    <source>
        <dbReference type="ARBA" id="ARBA00022729"/>
    </source>
</evidence>
<protein>
    <submittedName>
        <fullName evidence="6">ABC-type dipeptide transport system, periplasmic component</fullName>
    </submittedName>
</protein>
<keyword evidence="3 4" id="KW-0732">Signal</keyword>
<dbReference type="PIRSF" id="PIRSF002741">
    <property type="entry name" value="MppA"/>
    <property type="match status" value="1"/>
</dbReference>
<dbReference type="Pfam" id="PF00496">
    <property type="entry name" value="SBP_bac_5"/>
    <property type="match status" value="1"/>
</dbReference>
<dbReference type="GO" id="GO:0042597">
    <property type="term" value="C:periplasmic space"/>
    <property type="evidence" value="ECO:0007669"/>
    <property type="project" value="UniProtKB-ARBA"/>
</dbReference>
<evidence type="ECO:0000313" key="6">
    <source>
        <dbReference type="EMBL" id="EKP95779.1"/>
    </source>
</evidence>
<dbReference type="EMBL" id="AENY02000002">
    <property type="protein sequence ID" value="EKP95779.1"/>
    <property type="molecule type" value="Genomic_DNA"/>
</dbReference>
<evidence type="ECO:0000256" key="2">
    <source>
        <dbReference type="ARBA" id="ARBA00022448"/>
    </source>
</evidence>
<dbReference type="HOGENOM" id="CLU_017028_7_4_9"/>
<feature type="domain" description="Solute-binding protein family 5" evidence="5">
    <location>
        <begin position="98"/>
        <end position="454"/>
    </location>
</feature>
<name>K6Q3U5_9FIRM</name>
<dbReference type="CDD" id="cd00995">
    <property type="entry name" value="PBP2_NikA_DppA_OppA_like"/>
    <property type="match status" value="1"/>
</dbReference>
<dbReference type="SUPFAM" id="SSF53850">
    <property type="entry name" value="Periplasmic binding protein-like II"/>
    <property type="match status" value="1"/>
</dbReference>
<keyword evidence="7" id="KW-1185">Reference proteome</keyword>